<dbReference type="Proteomes" id="UP000282386">
    <property type="component" value="Chromosome"/>
</dbReference>
<feature type="region of interest" description="Disordered" evidence="1">
    <location>
        <begin position="194"/>
        <end position="216"/>
    </location>
</feature>
<sequence>MRSVSGILNRIVLAVCGLLITAAALWVVASGMGVGQSWPALSSVLAKADTRVGTWAGPHAHWLLPAAALGSVLLIAFGLVLLIKQVPRKAAASPLRLTGSDGTLLATLSPDVIAQALSERAEDVPGVQRCSVWVTGSPSNLWVQATVTVAKNSEVAWTVSELRNRLDHDVSSSLGKHARQIDVLLRLEQATKPQSAAHTVAGKHSLESGGSDNHDR</sequence>
<gene>
    <name evidence="3" type="ORF">NCTC10207_00137</name>
</gene>
<proteinExistence type="predicted"/>
<dbReference type="EMBL" id="LR134479">
    <property type="protein sequence ID" value="VEI22071.1"/>
    <property type="molecule type" value="Genomic_DNA"/>
</dbReference>
<keyword evidence="2" id="KW-0812">Transmembrane</keyword>
<keyword evidence="2" id="KW-0472">Membrane</keyword>
<evidence type="ECO:0000256" key="1">
    <source>
        <dbReference type="SAM" id="MobiDB-lite"/>
    </source>
</evidence>
<keyword evidence="2" id="KW-1133">Transmembrane helix</keyword>
<dbReference type="RefSeq" id="WP_126499443.1">
    <property type="nucleotide sequence ID" value="NZ_LR134479.1"/>
</dbReference>
<reference evidence="3 4" key="1">
    <citation type="submission" date="2018-12" db="EMBL/GenBank/DDBJ databases">
        <authorList>
            <consortium name="Pathogen Informatics"/>
        </authorList>
    </citation>
    <scope>NUCLEOTIDE SEQUENCE [LARGE SCALE GENOMIC DNA]</scope>
    <source>
        <strain evidence="3 4">NCTC10207</strain>
    </source>
</reference>
<protein>
    <recommendedName>
        <fullName evidence="5">Alkaline shock response membrane anchor protein AmaP</fullName>
    </recommendedName>
</protein>
<dbReference type="AlphaFoldDB" id="A0A7Z9A1X0"/>
<evidence type="ECO:0000313" key="4">
    <source>
        <dbReference type="Proteomes" id="UP000282386"/>
    </source>
</evidence>
<organism evidence="3 4">
    <name type="scientific">Rothia aeria</name>
    <dbReference type="NCBI Taxonomy" id="172042"/>
    <lineage>
        <taxon>Bacteria</taxon>
        <taxon>Bacillati</taxon>
        <taxon>Actinomycetota</taxon>
        <taxon>Actinomycetes</taxon>
        <taxon>Micrococcales</taxon>
        <taxon>Micrococcaceae</taxon>
        <taxon>Rothia</taxon>
    </lineage>
</organism>
<evidence type="ECO:0008006" key="5">
    <source>
        <dbReference type="Google" id="ProtNLM"/>
    </source>
</evidence>
<feature type="transmembrane region" description="Helical" evidence="2">
    <location>
        <begin position="62"/>
        <end position="83"/>
    </location>
</feature>
<evidence type="ECO:0000313" key="3">
    <source>
        <dbReference type="EMBL" id="VEI22071.1"/>
    </source>
</evidence>
<name>A0A7Z9A1X0_9MICC</name>
<accession>A0A7Z9A1X0</accession>
<evidence type="ECO:0000256" key="2">
    <source>
        <dbReference type="SAM" id="Phobius"/>
    </source>
</evidence>